<dbReference type="Proteomes" id="UP001331761">
    <property type="component" value="Unassembled WGS sequence"/>
</dbReference>
<dbReference type="EMBL" id="WIXE01002927">
    <property type="protein sequence ID" value="KAK5984403.1"/>
    <property type="molecule type" value="Genomic_DNA"/>
</dbReference>
<comment type="caution">
    <text evidence="2">The sequence shown here is derived from an EMBL/GenBank/DDBJ whole genome shotgun (WGS) entry which is preliminary data.</text>
</comment>
<organism evidence="2 3">
    <name type="scientific">Trichostrongylus colubriformis</name>
    <name type="common">Black scour worm</name>
    <dbReference type="NCBI Taxonomy" id="6319"/>
    <lineage>
        <taxon>Eukaryota</taxon>
        <taxon>Metazoa</taxon>
        <taxon>Ecdysozoa</taxon>
        <taxon>Nematoda</taxon>
        <taxon>Chromadorea</taxon>
        <taxon>Rhabditida</taxon>
        <taxon>Rhabditina</taxon>
        <taxon>Rhabditomorpha</taxon>
        <taxon>Strongyloidea</taxon>
        <taxon>Trichostrongylidae</taxon>
        <taxon>Trichostrongylus</taxon>
    </lineage>
</organism>
<reference evidence="2 3" key="1">
    <citation type="submission" date="2019-10" db="EMBL/GenBank/DDBJ databases">
        <title>Assembly and Annotation for the nematode Trichostrongylus colubriformis.</title>
        <authorList>
            <person name="Martin J."/>
        </authorList>
    </citation>
    <scope>NUCLEOTIDE SEQUENCE [LARGE SCALE GENOMIC DNA]</scope>
    <source>
        <strain evidence="2">G859</strain>
        <tissue evidence="2">Whole worm</tissue>
    </source>
</reference>
<feature type="signal peptide" evidence="1">
    <location>
        <begin position="1"/>
        <end position="17"/>
    </location>
</feature>
<protein>
    <submittedName>
        <fullName evidence="2">Uncharacterized protein</fullName>
    </submittedName>
</protein>
<name>A0AAN8G9Y2_TRICO</name>
<proteinExistence type="predicted"/>
<keyword evidence="1" id="KW-0732">Signal</keyword>
<evidence type="ECO:0000313" key="2">
    <source>
        <dbReference type="EMBL" id="KAK5984403.1"/>
    </source>
</evidence>
<evidence type="ECO:0000313" key="3">
    <source>
        <dbReference type="Proteomes" id="UP001331761"/>
    </source>
</evidence>
<sequence length="137" mass="15988">MLFAIALLSVLLAKAGAQLQDPQLYTKFFNEENSLNLRWNPHMSQHALQEIEKPGKFSQKDSAYFKLENKRELKGDNLPVEEKVRQTIEKFKDDVSEIRRLADDSDFGCNGKETEGAMHIVCFFQKNYDWMKGQWQN</sequence>
<evidence type="ECO:0000256" key="1">
    <source>
        <dbReference type="SAM" id="SignalP"/>
    </source>
</evidence>
<feature type="chain" id="PRO_5042914054" evidence="1">
    <location>
        <begin position="18"/>
        <end position="137"/>
    </location>
</feature>
<accession>A0AAN8G9Y2</accession>
<dbReference type="AlphaFoldDB" id="A0AAN8G9Y2"/>
<keyword evidence="3" id="KW-1185">Reference proteome</keyword>
<gene>
    <name evidence="2" type="ORF">GCK32_005266</name>
</gene>